<proteinExistence type="predicted"/>
<dbReference type="AlphaFoldDB" id="A0A7W8UK42"/>
<accession>A0A7W8UK42</accession>
<dbReference type="RefSeq" id="WP_246720299.1">
    <property type="nucleotide sequence ID" value="NZ_JACHBB010000001.1"/>
</dbReference>
<dbReference type="EMBL" id="JACHBC010000001">
    <property type="protein sequence ID" value="MBB5559420.1"/>
    <property type="molecule type" value="Genomic_DNA"/>
</dbReference>
<evidence type="ECO:0000313" key="1">
    <source>
        <dbReference type="EMBL" id="MBB5559420.1"/>
    </source>
</evidence>
<protein>
    <submittedName>
        <fullName evidence="1">Uncharacterized protein</fullName>
    </submittedName>
</protein>
<comment type="caution">
    <text evidence="1">The sequence shown here is derived from an EMBL/GenBank/DDBJ whole genome shotgun (WGS) entry which is preliminary data.</text>
</comment>
<gene>
    <name evidence="1" type="ORF">GGI59_001047</name>
</gene>
<evidence type="ECO:0000313" key="2">
    <source>
        <dbReference type="Proteomes" id="UP000528824"/>
    </source>
</evidence>
<dbReference type="Proteomes" id="UP000528824">
    <property type="component" value="Unassembled WGS sequence"/>
</dbReference>
<name>A0A7W8UK42_9HYPH</name>
<reference evidence="1 2" key="1">
    <citation type="submission" date="2020-08" db="EMBL/GenBank/DDBJ databases">
        <title>Genomic Encyclopedia of Type Strains, Phase IV (KMG-V): Genome sequencing to study the core and pangenomes of soil and plant-associated prokaryotes.</title>
        <authorList>
            <person name="Whitman W."/>
        </authorList>
    </citation>
    <scope>NUCLEOTIDE SEQUENCE [LARGE SCALE GENOMIC DNA]</scope>
    <source>
        <strain evidence="1 2">SEMIA 4034</strain>
    </source>
</reference>
<keyword evidence="2" id="KW-1185">Reference proteome</keyword>
<organism evidence="1 2">
    <name type="scientific">Rhizobium lentis</name>
    <dbReference type="NCBI Taxonomy" id="1138194"/>
    <lineage>
        <taxon>Bacteria</taxon>
        <taxon>Pseudomonadati</taxon>
        <taxon>Pseudomonadota</taxon>
        <taxon>Alphaproteobacteria</taxon>
        <taxon>Hyphomicrobiales</taxon>
        <taxon>Rhizobiaceae</taxon>
        <taxon>Rhizobium/Agrobacterium group</taxon>
        <taxon>Rhizobium</taxon>
    </lineage>
</organism>
<sequence length="63" mass="6929">MPHGALRTSAILEPDAIGFGCTFEKSLVPLRQVEAEKQEAAKSGRFIANRTIERGNEVKAFKL</sequence>